<dbReference type="Proteomes" id="UP001152747">
    <property type="component" value="Unassembled WGS sequence"/>
</dbReference>
<feature type="signal peptide" evidence="1">
    <location>
        <begin position="1"/>
        <end position="20"/>
    </location>
</feature>
<dbReference type="AlphaFoldDB" id="A0A9P1IDY3"/>
<keyword evidence="3" id="KW-1185">Reference proteome</keyword>
<feature type="chain" id="PRO_5040293689" description="Mos1 transposase HTH domain-containing protein" evidence="1">
    <location>
        <begin position="21"/>
        <end position="144"/>
    </location>
</feature>
<protein>
    <recommendedName>
        <fullName evidence="4">Mos1 transposase HTH domain-containing protein</fullName>
    </recommendedName>
</protein>
<evidence type="ECO:0000256" key="1">
    <source>
        <dbReference type="SAM" id="SignalP"/>
    </source>
</evidence>
<name>A0A9P1IDY3_9PELO</name>
<reference evidence="2" key="1">
    <citation type="submission" date="2022-11" db="EMBL/GenBank/DDBJ databases">
        <authorList>
            <person name="Kikuchi T."/>
        </authorList>
    </citation>
    <scope>NUCLEOTIDE SEQUENCE</scope>
    <source>
        <strain evidence="2">PS1010</strain>
    </source>
</reference>
<accession>A0A9P1IDY3</accession>
<proteinExistence type="predicted"/>
<dbReference type="EMBL" id="CANHGI010000002">
    <property type="protein sequence ID" value="CAI5443399.1"/>
    <property type="molecule type" value="Genomic_DNA"/>
</dbReference>
<gene>
    <name evidence="2" type="ORF">CAMP_LOCUS6036</name>
</gene>
<evidence type="ECO:0000313" key="2">
    <source>
        <dbReference type="EMBL" id="CAI5443399.1"/>
    </source>
</evidence>
<evidence type="ECO:0008006" key="4">
    <source>
        <dbReference type="Google" id="ProtNLM"/>
    </source>
</evidence>
<sequence>MMRTLIFVLVFLVHLQLIASLTPPEKAVKDFVMVFWKYRSLRDTDIYHRDFKYIDSNGNDATEKILQYWKSDERVQFSAEKYKEGLKKNNFWSNFFRGHTARFVDEDKLLEEEEFINNKLTSKWLMIPDSNVEGGYKLLKVVEY</sequence>
<comment type="caution">
    <text evidence="2">The sequence shown here is derived from an EMBL/GenBank/DDBJ whole genome shotgun (WGS) entry which is preliminary data.</text>
</comment>
<evidence type="ECO:0000313" key="3">
    <source>
        <dbReference type="Proteomes" id="UP001152747"/>
    </source>
</evidence>
<organism evidence="2 3">
    <name type="scientific">Caenorhabditis angaria</name>
    <dbReference type="NCBI Taxonomy" id="860376"/>
    <lineage>
        <taxon>Eukaryota</taxon>
        <taxon>Metazoa</taxon>
        <taxon>Ecdysozoa</taxon>
        <taxon>Nematoda</taxon>
        <taxon>Chromadorea</taxon>
        <taxon>Rhabditida</taxon>
        <taxon>Rhabditina</taxon>
        <taxon>Rhabditomorpha</taxon>
        <taxon>Rhabditoidea</taxon>
        <taxon>Rhabditidae</taxon>
        <taxon>Peloderinae</taxon>
        <taxon>Caenorhabditis</taxon>
    </lineage>
</organism>
<keyword evidence="1" id="KW-0732">Signal</keyword>